<dbReference type="EMBL" id="CP087164">
    <property type="protein sequence ID" value="UGS37234.1"/>
    <property type="molecule type" value="Genomic_DNA"/>
</dbReference>
<keyword evidence="4" id="KW-0443">Lipid metabolism</keyword>
<evidence type="ECO:0000256" key="3">
    <source>
        <dbReference type="ARBA" id="ARBA00022832"/>
    </source>
</evidence>
<dbReference type="Proteomes" id="UP001162834">
    <property type="component" value="Chromosome"/>
</dbReference>
<dbReference type="SUPFAM" id="SSF56801">
    <property type="entry name" value="Acetyl-CoA synthetase-like"/>
    <property type="match status" value="1"/>
</dbReference>
<gene>
    <name evidence="7" type="ORF">DSM104329_03649</name>
</gene>
<name>A0A9E6XZF9_9ACTN</name>
<evidence type="ECO:0000313" key="8">
    <source>
        <dbReference type="Proteomes" id="UP001162834"/>
    </source>
</evidence>
<evidence type="ECO:0000259" key="5">
    <source>
        <dbReference type="Pfam" id="PF00501"/>
    </source>
</evidence>
<keyword evidence="2 7" id="KW-0436">Ligase</keyword>
<evidence type="ECO:0000313" key="7">
    <source>
        <dbReference type="EMBL" id="UGS37234.1"/>
    </source>
</evidence>
<protein>
    <submittedName>
        <fullName evidence="7">Long-chain-fatty-acid--CoA ligase</fullName>
        <ecNumber evidence="7">6.2.1.3</ecNumber>
    </submittedName>
</protein>
<dbReference type="Pfam" id="PF13193">
    <property type="entry name" value="AMP-binding_C"/>
    <property type="match status" value="1"/>
</dbReference>
<feature type="domain" description="AMP-binding enzyme C-terminal" evidence="6">
    <location>
        <begin position="418"/>
        <end position="493"/>
    </location>
</feature>
<accession>A0A9E6XZF9</accession>
<evidence type="ECO:0000256" key="1">
    <source>
        <dbReference type="ARBA" id="ARBA00006432"/>
    </source>
</evidence>
<dbReference type="Gene3D" id="3.40.50.12780">
    <property type="entry name" value="N-terminal domain of ligase-like"/>
    <property type="match status" value="1"/>
</dbReference>
<dbReference type="InterPro" id="IPR042099">
    <property type="entry name" value="ANL_N_sf"/>
</dbReference>
<sequence>MHVPLTTADFCYRARTVHAERLGAIDEAGFSGELGRLTYGELMLRCDGMVRALDRMGIAPGDRIAIISPNATKLLIALYATTGTGRILVPINFRLTAEEAQYIVEDSGASLLLVDPELDERLASVTGPRRIVLDGEADAELFAPADDALEWAPVAEEAPATINYTSGTTAAPKGVILTHRSHWLNATAVGWGFGLAEGDRYLHTLPIFHVNGWGLPLACAALGVPQIIQREVRGPEILRRVDDEAITLLCGAAPVAATIEQAAQALRAAGRPVPGDGTTRMVSGGAPTPAAVIEQFEHATGWEMIHAYGLTETGPVLTANRVLPSEGLSPRDRAERLAAAGAPLLGVRLAVDEEGEVLARTAKAMDGYWNKLDVSEAAIRDGWFITGDGGTFEDGVLRITDRKKDVIVTGGENVSSLQVEAVLYQHPDIVDAAIIGVPHERWGETPKALVVLRHGATFDEQAIIAHCKQHLAGFKCPTSVEQRDDLPRTATGKVQKFVLRQPYWP</sequence>
<dbReference type="Pfam" id="PF00501">
    <property type="entry name" value="AMP-binding"/>
    <property type="match status" value="1"/>
</dbReference>
<comment type="similarity">
    <text evidence="1">Belongs to the ATP-dependent AMP-binding enzyme family.</text>
</comment>
<dbReference type="InterPro" id="IPR045851">
    <property type="entry name" value="AMP-bd_C_sf"/>
</dbReference>
<keyword evidence="3" id="KW-0276">Fatty acid metabolism</keyword>
<dbReference type="PANTHER" id="PTHR43859">
    <property type="entry name" value="ACYL-ACTIVATING ENZYME"/>
    <property type="match status" value="1"/>
</dbReference>
<dbReference type="FunFam" id="3.30.300.30:FF:000008">
    <property type="entry name" value="2,3-dihydroxybenzoate-AMP ligase"/>
    <property type="match status" value="1"/>
</dbReference>
<keyword evidence="8" id="KW-1185">Reference proteome</keyword>
<dbReference type="InterPro" id="IPR000873">
    <property type="entry name" value="AMP-dep_synth/lig_dom"/>
</dbReference>
<dbReference type="KEGG" id="sbae:DSM104329_03649"/>
<organism evidence="7 8">
    <name type="scientific">Capillimicrobium parvum</name>
    <dbReference type="NCBI Taxonomy" id="2884022"/>
    <lineage>
        <taxon>Bacteria</taxon>
        <taxon>Bacillati</taxon>
        <taxon>Actinomycetota</taxon>
        <taxon>Thermoleophilia</taxon>
        <taxon>Solirubrobacterales</taxon>
        <taxon>Capillimicrobiaceae</taxon>
        <taxon>Capillimicrobium</taxon>
    </lineage>
</organism>
<evidence type="ECO:0000256" key="2">
    <source>
        <dbReference type="ARBA" id="ARBA00022598"/>
    </source>
</evidence>
<evidence type="ECO:0000256" key="4">
    <source>
        <dbReference type="ARBA" id="ARBA00023098"/>
    </source>
</evidence>
<dbReference type="PANTHER" id="PTHR43859:SF4">
    <property type="entry name" value="BUTANOATE--COA LIGASE AAE1-RELATED"/>
    <property type="match status" value="1"/>
</dbReference>
<dbReference type="InterPro" id="IPR025110">
    <property type="entry name" value="AMP-bd_C"/>
</dbReference>
<dbReference type="EC" id="6.2.1.3" evidence="7"/>
<dbReference type="RefSeq" id="WP_259311288.1">
    <property type="nucleotide sequence ID" value="NZ_CP087164.1"/>
</dbReference>
<dbReference type="AlphaFoldDB" id="A0A9E6XZF9"/>
<evidence type="ECO:0000259" key="6">
    <source>
        <dbReference type="Pfam" id="PF13193"/>
    </source>
</evidence>
<feature type="domain" description="AMP-dependent synthetase/ligase" evidence="5">
    <location>
        <begin position="32"/>
        <end position="369"/>
    </location>
</feature>
<reference evidence="7" key="1">
    <citation type="journal article" date="2022" name="Int. J. Syst. Evol. Microbiol.">
        <title>Pseudomonas aegrilactucae sp. nov. and Pseudomonas morbosilactucae sp. nov., pathogens causing bacterial rot of lettuce in Japan.</title>
        <authorList>
            <person name="Sawada H."/>
            <person name="Fujikawa T."/>
            <person name="Satou M."/>
        </authorList>
    </citation>
    <scope>NUCLEOTIDE SEQUENCE</scope>
    <source>
        <strain evidence="7">0166_1</strain>
    </source>
</reference>
<dbReference type="GO" id="GO:0004467">
    <property type="term" value="F:long-chain fatty acid-CoA ligase activity"/>
    <property type="evidence" value="ECO:0007669"/>
    <property type="project" value="UniProtKB-EC"/>
</dbReference>
<dbReference type="Gene3D" id="3.30.300.30">
    <property type="match status" value="1"/>
</dbReference>
<proteinExistence type="inferred from homology"/>